<dbReference type="FunFam" id="3.40.140.10:FF:000025">
    <property type="entry name" value="Riboflavin biosynthesis protein RibD"/>
    <property type="match status" value="1"/>
</dbReference>
<reference evidence="18 19" key="1">
    <citation type="journal article" date="2013" name="BMC Genomics">
        <title>Genomes of "Spiribacter", a streamlined, successful halophilic bacterium.</title>
        <authorList>
            <person name="Lopez-Perez M."/>
            <person name="Ghai R."/>
            <person name="Leon M.J."/>
            <person name="Rodriguez-Olmos A."/>
            <person name="Copa-Patino J.L."/>
            <person name="Soliveri J."/>
            <person name="Sanchez-Porro C."/>
            <person name="Ventosa A."/>
            <person name="Rodriguez-Valera F."/>
        </authorList>
    </citation>
    <scope>NUCLEOTIDE SEQUENCE [LARGE SCALE GENOMIC DNA]</scope>
    <source>
        <strain evidence="18 19">UAH-SP71</strain>
    </source>
</reference>
<comment type="pathway">
    <text evidence="2 13">Cofactor biosynthesis; riboflavin biosynthesis; 5-amino-6-(D-ribitylamino)uracil from GTP: step 2/4.</text>
</comment>
<dbReference type="GO" id="GO:0050661">
    <property type="term" value="F:NADP binding"/>
    <property type="evidence" value="ECO:0007669"/>
    <property type="project" value="InterPro"/>
</dbReference>
<dbReference type="InterPro" id="IPR004794">
    <property type="entry name" value="Eubact_RibD"/>
</dbReference>
<dbReference type="HOGENOM" id="CLU_036590_1_2_6"/>
<name>U5T247_9GAMM</name>
<keyword evidence="6 13" id="KW-0686">Riboflavin biosynthesis</keyword>
<dbReference type="STRING" id="1335757.SPICUR_02435"/>
<feature type="binding site" evidence="15">
    <location>
        <position position="209"/>
    </location>
    <ligand>
        <name>substrate</name>
    </ligand>
</feature>
<comment type="catalytic activity">
    <reaction evidence="13">
        <text>5-amino-6-(5-phospho-D-ribitylamino)uracil + NADP(+) = 5-amino-6-(5-phospho-D-ribosylamino)uracil + NADPH + H(+)</text>
        <dbReference type="Rhea" id="RHEA:17845"/>
        <dbReference type="ChEBI" id="CHEBI:15378"/>
        <dbReference type="ChEBI" id="CHEBI:57783"/>
        <dbReference type="ChEBI" id="CHEBI:58349"/>
        <dbReference type="ChEBI" id="CHEBI:58421"/>
        <dbReference type="ChEBI" id="CHEBI:58453"/>
        <dbReference type="EC" id="1.1.1.193"/>
    </reaction>
</comment>
<dbReference type="GO" id="GO:0008270">
    <property type="term" value="F:zinc ion binding"/>
    <property type="evidence" value="ECO:0007669"/>
    <property type="project" value="InterPro"/>
</dbReference>
<comment type="function">
    <text evidence="1 13">Converts 2,5-diamino-6-(ribosylamino)-4(3h)-pyrimidinone 5'-phosphate into 5-amino-6-(ribosylamino)-2,4(1h,3h)-pyrimidinedione 5'-phosphate.</text>
</comment>
<dbReference type="AlphaFoldDB" id="U5T247"/>
<feature type="active site" description="Proton donor" evidence="14">
    <location>
        <position position="57"/>
    </location>
</feature>
<keyword evidence="7 13" id="KW-0479">Metal-binding</keyword>
<feature type="binding site" evidence="15">
    <location>
        <position position="298"/>
    </location>
    <ligand>
        <name>substrate</name>
    </ligand>
</feature>
<comment type="pathway">
    <text evidence="3 13">Cofactor biosynthesis; riboflavin biosynthesis; 5-amino-6-(D-ribitylamino)uracil from GTP: step 3/4.</text>
</comment>
<dbReference type="NCBIfam" id="TIGR00326">
    <property type="entry name" value="eubact_ribD"/>
    <property type="match status" value="1"/>
</dbReference>
<evidence type="ECO:0000256" key="7">
    <source>
        <dbReference type="ARBA" id="ARBA00022723"/>
    </source>
</evidence>
<dbReference type="RefSeq" id="WP_023365696.1">
    <property type="nucleotide sequence ID" value="NC_022664.1"/>
</dbReference>
<feature type="binding site" evidence="15">
    <location>
        <position position="201"/>
    </location>
    <ligand>
        <name>NADP(+)</name>
        <dbReference type="ChEBI" id="CHEBI:58349"/>
    </ligand>
</feature>
<feature type="binding site" evidence="16">
    <location>
        <position position="89"/>
    </location>
    <ligand>
        <name>Zn(2+)</name>
        <dbReference type="ChEBI" id="CHEBI:29105"/>
        <note>catalytic</note>
    </ligand>
</feature>
<keyword evidence="8 13" id="KW-0378">Hydrolase</keyword>
<dbReference type="InterPro" id="IPR016193">
    <property type="entry name" value="Cytidine_deaminase-like"/>
</dbReference>
<sequence length="372" mass="39507">MSDFSAADHAWMARALQLAERGRWTADPNPRVGCVLVRDGVCLGEAWHVRAGEPHAEVLALRAAGDDTAGATAYVTLEPCSHYGRTPPCADALIEAGIARVVAGASDPNPRVSGCGLDRLRASGVAVAVGLMAAESERLNAGFFRRMRVGRPYVRAKLAASVDGRTAMASGESRWITGADARRDVHRWRAGSGAIVTGVDTVIADDPALTVRDVDGDFVAPRRIVVDTDLRTPPDAGLLADERGVVLVHGGTMPAREADRIHAGAELWQVALGADGHVSPKAVLEALASADINEVWLEAGSRLAGAWLQAGLVDELMIYVAPHVMGHQGQPLLTLPGLDAMSDRIALKWLDTRRVGHDLRLTMAMRDDAEEG</sequence>
<comment type="similarity">
    <text evidence="4 13">In the N-terminal section; belongs to the cytidine and deoxycytidylate deaminase family.</text>
</comment>
<protein>
    <recommendedName>
        <fullName evidence="13">Riboflavin biosynthesis protein RibD</fullName>
    </recommendedName>
    <domain>
        <recommendedName>
            <fullName evidence="13">Diaminohydroxyphosphoribosylaminopyrimidine deaminase</fullName>
            <shortName evidence="13">DRAP deaminase</shortName>
            <ecNumber evidence="13">3.5.4.26</ecNumber>
        </recommendedName>
        <alternativeName>
            <fullName evidence="13">Riboflavin-specific deaminase</fullName>
        </alternativeName>
    </domain>
    <domain>
        <recommendedName>
            <fullName evidence="13">5-amino-6-(5-phosphoribosylamino)uracil reductase</fullName>
            <ecNumber evidence="13">1.1.1.193</ecNumber>
        </recommendedName>
        <alternativeName>
            <fullName evidence="13">HTP reductase</fullName>
        </alternativeName>
    </domain>
</protein>
<dbReference type="PANTHER" id="PTHR38011">
    <property type="entry name" value="DIHYDROFOLATE REDUCTASE FAMILY PROTEIN (AFU_ORTHOLOGUE AFUA_8G06820)"/>
    <property type="match status" value="1"/>
</dbReference>
<gene>
    <name evidence="18" type="ORF">SPICUR_02435</name>
</gene>
<dbReference type="PIRSF" id="PIRSF006769">
    <property type="entry name" value="RibD"/>
    <property type="match status" value="1"/>
</dbReference>
<evidence type="ECO:0000256" key="5">
    <source>
        <dbReference type="ARBA" id="ARBA00007417"/>
    </source>
</evidence>
<evidence type="ECO:0000256" key="15">
    <source>
        <dbReference type="PIRSR" id="PIRSR006769-2"/>
    </source>
</evidence>
<dbReference type="EC" id="1.1.1.193" evidence="13"/>
<dbReference type="InterPro" id="IPR016192">
    <property type="entry name" value="APOBEC/CMP_deaminase_Zn-bd"/>
</dbReference>
<feature type="binding site" evidence="16">
    <location>
        <position position="80"/>
    </location>
    <ligand>
        <name>Zn(2+)</name>
        <dbReference type="ChEBI" id="CHEBI:29105"/>
        <note>catalytic</note>
    </ligand>
</feature>
<evidence type="ECO:0000256" key="2">
    <source>
        <dbReference type="ARBA" id="ARBA00004882"/>
    </source>
</evidence>
<evidence type="ECO:0000256" key="3">
    <source>
        <dbReference type="ARBA" id="ARBA00004910"/>
    </source>
</evidence>
<dbReference type="EC" id="3.5.4.26" evidence="13"/>
<dbReference type="SUPFAM" id="SSF53927">
    <property type="entry name" value="Cytidine deaminase-like"/>
    <property type="match status" value="1"/>
</dbReference>
<dbReference type="Proteomes" id="UP000017640">
    <property type="component" value="Chromosome"/>
</dbReference>
<keyword evidence="9 13" id="KW-0862">Zinc</keyword>
<dbReference type="InterPro" id="IPR024072">
    <property type="entry name" value="DHFR-like_dom_sf"/>
</dbReference>
<feature type="binding site" evidence="16">
    <location>
        <position position="55"/>
    </location>
    <ligand>
        <name>Zn(2+)</name>
        <dbReference type="ChEBI" id="CHEBI:29105"/>
        <note>catalytic</note>
    </ligand>
</feature>
<comment type="catalytic activity">
    <reaction evidence="13">
        <text>2,5-diamino-6-hydroxy-4-(5-phosphoribosylamino)-pyrimidine + H2O + H(+) = 5-amino-6-(5-phospho-D-ribosylamino)uracil + NH4(+)</text>
        <dbReference type="Rhea" id="RHEA:21868"/>
        <dbReference type="ChEBI" id="CHEBI:15377"/>
        <dbReference type="ChEBI" id="CHEBI:15378"/>
        <dbReference type="ChEBI" id="CHEBI:28938"/>
        <dbReference type="ChEBI" id="CHEBI:58453"/>
        <dbReference type="ChEBI" id="CHEBI:58614"/>
        <dbReference type="EC" id="3.5.4.26"/>
    </reaction>
</comment>
<comment type="cofactor">
    <cofactor evidence="13 16">
        <name>Zn(2+)</name>
        <dbReference type="ChEBI" id="CHEBI:29105"/>
    </cofactor>
    <text evidence="13 16">Binds 1 zinc ion.</text>
</comment>
<organism evidence="18 19">
    <name type="scientific">Spiribacter curvatus</name>
    <dbReference type="NCBI Taxonomy" id="1335757"/>
    <lineage>
        <taxon>Bacteria</taxon>
        <taxon>Pseudomonadati</taxon>
        <taxon>Pseudomonadota</taxon>
        <taxon>Gammaproteobacteria</taxon>
        <taxon>Chromatiales</taxon>
        <taxon>Ectothiorhodospiraceae</taxon>
        <taxon>Spiribacter</taxon>
    </lineage>
</organism>
<evidence type="ECO:0000256" key="11">
    <source>
        <dbReference type="ARBA" id="ARBA00023002"/>
    </source>
</evidence>
<feature type="binding site" evidence="15">
    <location>
        <position position="205"/>
    </location>
    <ligand>
        <name>NADP(+)</name>
        <dbReference type="ChEBI" id="CHEBI:58349"/>
    </ligand>
</feature>
<keyword evidence="19" id="KW-1185">Reference proteome</keyword>
<feature type="binding site" evidence="15">
    <location>
        <position position="212"/>
    </location>
    <ligand>
        <name>substrate</name>
    </ligand>
</feature>
<feature type="binding site" evidence="15">
    <location>
        <position position="189"/>
    </location>
    <ligand>
        <name>substrate</name>
    </ligand>
</feature>
<feature type="domain" description="CMP/dCMP-type deaminase" evidence="17">
    <location>
        <begin position="6"/>
        <end position="126"/>
    </location>
</feature>
<dbReference type="KEGG" id="spiu:SPICUR_02435"/>
<dbReference type="InterPro" id="IPR050765">
    <property type="entry name" value="Riboflavin_Biosynth_HTPR"/>
</dbReference>
<accession>U5T247</accession>
<evidence type="ECO:0000256" key="12">
    <source>
        <dbReference type="ARBA" id="ARBA00023268"/>
    </source>
</evidence>
<evidence type="ECO:0000256" key="9">
    <source>
        <dbReference type="ARBA" id="ARBA00022833"/>
    </source>
</evidence>
<dbReference type="Gene3D" id="3.40.430.10">
    <property type="entry name" value="Dihydrofolate Reductase, subunit A"/>
    <property type="match status" value="1"/>
</dbReference>
<feature type="binding site" evidence="15">
    <location>
        <position position="228"/>
    </location>
    <ligand>
        <name>NADP(+)</name>
        <dbReference type="ChEBI" id="CHEBI:58349"/>
    </ligand>
</feature>
<evidence type="ECO:0000256" key="16">
    <source>
        <dbReference type="PIRSR" id="PIRSR006769-3"/>
    </source>
</evidence>
<dbReference type="PROSITE" id="PS00903">
    <property type="entry name" value="CYT_DCMP_DEAMINASES_1"/>
    <property type="match status" value="1"/>
</dbReference>
<keyword evidence="12" id="KW-0511">Multifunctional enzyme</keyword>
<dbReference type="InterPro" id="IPR002125">
    <property type="entry name" value="CMP_dCMP_dom"/>
</dbReference>
<dbReference type="GO" id="GO:0008835">
    <property type="term" value="F:diaminohydroxyphosphoribosylaminopyrimidine deaminase activity"/>
    <property type="evidence" value="ECO:0007669"/>
    <property type="project" value="UniProtKB-EC"/>
</dbReference>
<proteinExistence type="inferred from homology"/>
<evidence type="ECO:0000256" key="4">
    <source>
        <dbReference type="ARBA" id="ARBA00005259"/>
    </source>
</evidence>
<dbReference type="PROSITE" id="PS51747">
    <property type="entry name" value="CYT_DCMP_DEAMINASES_2"/>
    <property type="match status" value="1"/>
</dbReference>
<evidence type="ECO:0000256" key="14">
    <source>
        <dbReference type="PIRSR" id="PIRSR006769-1"/>
    </source>
</evidence>
<feature type="binding site" evidence="15">
    <location>
        <begin position="300"/>
        <end position="306"/>
    </location>
    <ligand>
        <name>NADP(+)</name>
        <dbReference type="ChEBI" id="CHEBI:58349"/>
    </ligand>
</feature>
<comment type="similarity">
    <text evidence="5 13">In the C-terminal section; belongs to the HTP reductase family.</text>
</comment>
<dbReference type="UniPathway" id="UPA00275">
    <property type="reaction ID" value="UER00401"/>
</dbReference>
<dbReference type="GO" id="GO:0009231">
    <property type="term" value="P:riboflavin biosynthetic process"/>
    <property type="evidence" value="ECO:0007669"/>
    <property type="project" value="UniProtKB-UniPathway"/>
</dbReference>
<evidence type="ECO:0000256" key="13">
    <source>
        <dbReference type="PIRNR" id="PIRNR006769"/>
    </source>
</evidence>
<dbReference type="InterPro" id="IPR011549">
    <property type="entry name" value="RibD_C"/>
</dbReference>
<evidence type="ECO:0000256" key="1">
    <source>
        <dbReference type="ARBA" id="ARBA00002151"/>
    </source>
</evidence>
<feature type="binding site" evidence="15">
    <location>
        <position position="159"/>
    </location>
    <ligand>
        <name>NADP(+)</name>
        <dbReference type="ChEBI" id="CHEBI:58349"/>
    </ligand>
</feature>
<feature type="binding site" evidence="15">
    <location>
        <position position="175"/>
    </location>
    <ligand>
        <name>NADP(+)</name>
        <dbReference type="ChEBI" id="CHEBI:58349"/>
    </ligand>
</feature>
<evidence type="ECO:0000259" key="17">
    <source>
        <dbReference type="PROSITE" id="PS51747"/>
    </source>
</evidence>
<dbReference type="SUPFAM" id="SSF53597">
    <property type="entry name" value="Dihydrofolate reductase-like"/>
    <property type="match status" value="1"/>
</dbReference>
<feature type="binding site" evidence="15">
    <location>
        <position position="173"/>
    </location>
    <ligand>
        <name>substrate</name>
    </ligand>
</feature>
<evidence type="ECO:0000256" key="8">
    <source>
        <dbReference type="ARBA" id="ARBA00022801"/>
    </source>
</evidence>
<dbReference type="eggNOG" id="COG0117">
    <property type="taxonomic scope" value="Bacteria"/>
</dbReference>
<dbReference type="EMBL" id="CP005990">
    <property type="protein sequence ID" value="AGY91500.1"/>
    <property type="molecule type" value="Genomic_DNA"/>
</dbReference>
<evidence type="ECO:0000256" key="6">
    <source>
        <dbReference type="ARBA" id="ARBA00022619"/>
    </source>
</evidence>
<evidence type="ECO:0000313" key="18">
    <source>
        <dbReference type="EMBL" id="AGY91500.1"/>
    </source>
</evidence>
<keyword evidence="10 13" id="KW-0521">NADP</keyword>
<evidence type="ECO:0000313" key="19">
    <source>
        <dbReference type="Proteomes" id="UP000017640"/>
    </source>
</evidence>
<dbReference type="PATRIC" id="fig|1335757.3.peg.482"/>
<evidence type="ECO:0000256" key="10">
    <source>
        <dbReference type="ARBA" id="ARBA00022857"/>
    </source>
</evidence>
<dbReference type="PANTHER" id="PTHR38011:SF7">
    <property type="entry name" value="2,5-DIAMINO-6-RIBOSYLAMINO-4(3H)-PYRIMIDINONE 5'-PHOSPHATE REDUCTASE"/>
    <property type="match status" value="1"/>
</dbReference>
<dbReference type="Pfam" id="PF01872">
    <property type="entry name" value="RibD_C"/>
    <property type="match status" value="1"/>
</dbReference>
<dbReference type="NCBIfam" id="TIGR00227">
    <property type="entry name" value="ribD_Cterm"/>
    <property type="match status" value="1"/>
</dbReference>
<dbReference type="CDD" id="cd01284">
    <property type="entry name" value="Riboflavin_deaminase-reductase"/>
    <property type="match status" value="1"/>
</dbReference>
<keyword evidence="11 13" id="KW-0560">Oxidoreductase</keyword>
<dbReference type="Gene3D" id="3.40.140.10">
    <property type="entry name" value="Cytidine Deaminase, domain 2"/>
    <property type="match status" value="1"/>
</dbReference>
<dbReference type="Pfam" id="PF00383">
    <property type="entry name" value="dCMP_cyt_deam_1"/>
    <property type="match status" value="1"/>
</dbReference>
<dbReference type="GO" id="GO:0008703">
    <property type="term" value="F:5-amino-6-(5-phosphoribosylamino)uracil reductase activity"/>
    <property type="evidence" value="ECO:0007669"/>
    <property type="project" value="UniProtKB-EC"/>
</dbReference>
<dbReference type="InterPro" id="IPR002734">
    <property type="entry name" value="RibDG_C"/>
</dbReference>
<dbReference type="eggNOG" id="COG1985">
    <property type="taxonomic scope" value="Bacteria"/>
</dbReference>